<sequence length="116" mass="12517">MQEKNRKKVEMNFNKEGAELELALNLSPPQAATSPQSSLSMKLSSPRSCVSWDPCPAGEDDGNSSAAVEGGSMKLVGCPRCLMYVMLAPGHPKCPKCKSSVLLDFFHDQMVNGSKK</sequence>
<dbReference type="Pfam" id="PF24747">
    <property type="entry name" value="Zn-ribbon_GIR1"/>
    <property type="match status" value="1"/>
</dbReference>
<organism evidence="2 3">
    <name type="scientific">Cuscuta europaea</name>
    <name type="common">European dodder</name>
    <dbReference type="NCBI Taxonomy" id="41803"/>
    <lineage>
        <taxon>Eukaryota</taxon>
        <taxon>Viridiplantae</taxon>
        <taxon>Streptophyta</taxon>
        <taxon>Embryophyta</taxon>
        <taxon>Tracheophyta</taxon>
        <taxon>Spermatophyta</taxon>
        <taxon>Magnoliopsida</taxon>
        <taxon>eudicotyledons</taxon>
        <taxon>Gunneridae</taxon>
        <taxon>Pentapetalae</taxon>
        <taxon>asterids</taxon>
        <taxon>lamiids</taxon>
        <taxon>Solanales</taxon>
        <taxon>Convolvulaceae</taxon>
        <taxon>Cuscuteae</taxon>
        <taxon>Cuscuta</taxon>
        <taxon>Cuscuta subgen. Cuscuta</taxon>
    </lineage>
</organism>
<dbReference type="OrthoDB" id="1930194at2759"/>
<keyword evidence="3" id="KW-1185">Reference proteome</keyword>
<dbReference type="AlphaFoldDB" id="A0A9P1E1V8"/>
<comment type="caution">
    <text evidence="2">The sequence shown here is derived from an EMBL/GenBank/DDBJ whole genome shotgun (WGS) entry which is preliminary data.</text>
</comment>
<accession>A0A9P1E1V8</accession>
<evidence type="ECO:0000313" key="2">
    <source>
        <dbReference type="EMBL" id="CAH9072653.1"/>
    </source>
</evidence>
<gene>
    <name evidence="2" type="ORF">CEURO_LOCUS4452</name>
</gene>
<evidence type="ECO:0000313" key="3">
    <source>
        <dbReference type="Proteomes" id="UP001152484"/>
    </source>
</evidence>
<protein>
    <recommendedName>
        <fullName evidence="1">GIR1-like zinc ribbon domain-containing protein</fullName>
    </recommendedName>
</protein>
<feature type="domain" description="GIR1-like zinc ribbon" evidence="1">
    <location>
        <begin position="72"/>
        <end position="107"/>
    </location>
</feature>
<dbReference type="EMBL" id="CAMAPE010000008">
    <property type="protein sequence ID" value="CAH9072653.1"/>
    <property type="molecule type" value="Genomic_DNA"/>
</dbReference>
<dbReference type="Proteomes" id="UP001152484">
    <property type="component" value="Unassembled WGS sequence"/>
</dbReference>
<dbReference type="PANTHER" id="PTHR33177">
    <property type="entry name" value="PUTATIVE-RELATED"/>
    <property type="match status" value="1"/>
</dbReference>
<dbReference type="InterPro" id="IPR055281">
    <property type="entry name" value="GIR1-2/SIED1"/>
</dbReference>
<proteinExistence type="predicted"/>
<dbReference type="PANTHER" id="PTHR33177:SF74">
    <property type="entry name" value="PROTEIN GL2-INTERACTING REPRESSOR 1"/>
    <property type="match status" value="1"/>
</dbReference>
<evidence type="ECO:0000259" key="1">
    <source>
        <dbReference type="Pfam" id="PF24747"/>
    </source>
</evidence>
<dbReference type="InterPro" id="IPR056440">
    <property type="entry name" value="Zn-ribbon_GIR1"/>
</dbReference>
<name>A0A9P1E1V8_CUSEU</name>
<reference evidence="2" key="1">
    <citation type="submission" date="2022-07" db="EMBL/GenBank/DDBJ databases">
        <authorList>
            <person name="Macas J."/>
            <person name="Novak P."/>
            <person name="Neumann P."/>
        </authorList>
    </citation>
    <scope>NUCLEOTIDE SEQUENCE</scope>
</reference>